<proteinExistence type="predicted"/>
<evidence type="ECO:0000313" key="1">
    <source>
        <dbReference type="EMBL" id="CRZ02535.1"/>
    </source>
</evidence>
<feature type="non-terminal residue" evidence="1">
    <location>
        <position position="1"/>
    </location>
</feature>
<reference evidence="1" key="1">
    <citation type="submission" date="2015-04" db="EMBL/GenBank/DDBJ databases">
        <title>The genome sequence of the plant pathogenic Rhizarian Plasmodiophora brassicae reveals insights in its biotrophic life cycle and the origin of chitin synthesis.</title>
        <authorList>
            <person name="Schwelm A."/>
            <person name="Fogelqvist J."/>
            <person name="Knaust A."/>
            <person name="Julke S."/>
            <person name="Lilja T."/>
            <person name="Dhandapani V."/>
            <person name="Bonilla-Rosso G."/>
            <person name="Karlsson M."/>
            <person name="Shevchenko A."/>
            <person name="Choi S.R."/>
            <person name="Kim H.G."/>
            <person name="Park J.Y."/>
            <person name="Lim Y.P."/>
            <person name="Ludwig-Muller J."/>
            <person name="Dixelius C."/>
        </authorList>
    </citation>
    <scope>NUCLEOTIDE SEQUENCE</scope>
    <source>
        <tissue evidence="1">Potato root galls</tissue>
    </source>
</reference>
<accession>A0A0H5QK88</accession>
<sequence length="162" mass="18205">HYPVSLKLIHLARSTGYVPRRDSILGGMFRSLQKIIRRRSSPWAGQNYPAISCPAQRRIYTPLAILLGIAGASWWVNGKVDSHTTEAKENSQNVEPITPSVVEQENQTLLQFIREKGKDSFSVVEPTRSLCWAMQQAHEQDKENSDITTAIVLLNQVHGTIL</sequence>
<protein>
    <submittedName>
        <fullName evidence="1">Uncharacterized protein</fullName>
    </submittedName>
</protein>
<dbReference type="EMBL" id="HACM01002093">
    <property type="protein sequence ID" value="CRZ02535.1"/>
    <property type="molecule type" value="Transcribed_RNA"/>
</dbReference>
<name>A0A0H5QK88_9EUKA</name>
<dbReference type="AlphaFoldDB" id="A0A0H5QK88"/>
<organism evidence="1">
    <name type="scientific">Spongospora subterranea</name>
    <dbReference type="NCBI Taxonomy" id="70186"/>
    <lineage>
        <taxon>Eukaryota</taxon>
        <taxon>Sar</taxon>
        <taxon>Rhizaria</taxon>
        <taxon>Endomyxa</taxon>
        <taxon>Phytomyxea</taxon>
        <taxon>Plasmodiophorida</taxon>
        <taxon>Plasmodiophoridae</taxon>
        <taxon>Spongospora</taxon>
    </lineage>
</organism>